<comment type="caution">
    <text evidence="1">The sequence shown here is derived from an EMBL/GenBank/DDBJ whole genome shotgun (WGS) entry which is preliminary data.</text>
</comment>
<evidence type="ECO:0000313" key="1">
    <source>
        <dbReference type="EMBL" id="MEN3931472.1"/>
    </source>
</evidence>
<name>A0ABV0BLA3_9HYPH</name>
<sequence>MRTSEADIFILPGYTNSGEDHWQTRWERKLATAQRVVQDDWHAPKREDWTKRIVHQVSQAQRPAILVAHSLGVLAALHAAHDIPKGLVKGAFLVAPPDLHLEGAPESIDKDFAHSFSERPFPFPSVLVASQNDPYCSFEQAQKLAEKWGSTLADAGHVGHINTESGHGPWPEGLMRFAGFLQGL</sequence>
<accession>A0ABV0BLA3</accession>
<protein>
    <submittedName>
        <fullName evidence="1">Alpha/beta hydrolase</fullName>
    </submittedName>
</protein>
<reference evidence="1 2" key="1">
    <citation type="submission" date="2024-04" db="EMBL/GenBank/DDBJ databases">
        <title>A novel species isolated from cricket.</title>
        <authorList>
            <person name="Wang H.-C."/>
        </authorList>
    </citation>
    <scope>NUCLEOTIDE SEQUENCE [LARGE SCALE GENOMIC DNA]</scope>
    <source>
        <strain evidence="1 2">WL0021</strain>
    </source>
</reference>
<evidence type="ECO:0000313" key="2">
    <source>
        <dbReference type="Proteomes" id="UP001418637"/>
    </source>
</evidence>
<dbReference type="Proteomes" id="UP001418637">
    <property type="component" value="Unassembled WGS sequence"/>
</dbReference>
<proteinExistence type="predicted"/>
<dbReference type="RefSeq" id="WP_346337500.1">
    <property type="nucleotide sequence ID" value="NZ_JBBYXI010000003.1"/>
</dbReference>
<dbReference type="GO" id="GO:0016787">
    <property type="term" value="F:hydrolase activity"/>
    <property type="evidence" value="ECO:0007669"/>
    <property type="project" value="UniProtKB-KW"/>
</dbReference>
<gene>
    <name evidence="1" type="ORF">WJT86_10430</name>
</gene>
<dbReference type="InterPro" id="IPR010662">
    <property type="entry name" value="RBBP9/YdeN"/>
</dbReference>
<organism evidence="1 2">
    <name type="scientific">Hohaiivirga grylli</name>
    <dbReference type="NCBI Taxonomy" id="3133970"/>
    <lineage>
        <taxon>Bacteria</taxon>
        <taxon>Pseudomonadati</taxon>
        <taxon>Pseudomonadota</taxon>
        <taxon>Alphaproteobacteria</taxon>
        <taxon>Hyphomicrobiales</taxon>
        <taxon>Methylobacteriaceae</taxon>
        <taxon>Hohaiivirga</taxon>
    </lineage>
</organism>
<dbReference type="EMBL" id="JBBYXI010000003">
    <property type="protein sequence ID" value="MEN3931472.1"/>
    <property type="molecule type" value="Genomic_DNA"/>
</dbReference>
<dbReference type="InterPro" id="IPR029058">
    <property type="entry name" value="AB_hydrolase_fold"/>
</dbReference>
<dbReference type="SUPFAM" id="SSF53474">
    <property type="entry name" value="alpha/beta-Hydrolases"/>
    <property type="match status" value="1"/>
</dbReference>
<dbReference type="Pfam" id="PF06821">
    <property type="entry name" value="Ser_hydrolase"/>
    <property type="match status" value="1"/>
</dbReference>
<keyword evidence="1" id="KW-0378">Hydrolase</keyword>
<keyword evidence="2" id="KW-1185">Reference proteome</keyword>
<dbReference type="Gene3D" id="3.40.50.1820">
    <property type="entry name" value="alpha/beta hydrolase"/>
    <property type="match status" value="1"/>
</dbReference>